<accession>A0A9D4QWT7</accession>
<gene>
    <name evidence="1" type="ORF">DPMN_087355</name>
</gene>
<proteinExistence type="predicted"/>
<dbReference type="Proteomes" id="UP000828390">
    <property type="component" value="Unassembled WGS sequence"/>
</dbReference>
<sequence>MKYSKKLKRSVINAQRARAIMPGQIPQSWEADPCHRQYYCKPNLPRARSCRLKKDHYINCIVFHTDLDIKLHIFTERPYVISRVYRRLGTIRVNVGLTQMARFDRQGVSAPATTSETQWGLHRHLVQIVVYNAVVVGLKGHQAGHGCHWFSGVVQRSGVKASAFA</sequence>
<name>A0A9D4QWT7_DREPO</name>
<organism evidence="1 2">
    <name type="scientific">Dreissena polymorpha</name>
    <name type="common">Zebra mussel</name>
    <name type="synonym">Mytilus polymorpha</name>
    <dbReference type="NCBI Taxonomy" id="45954"/>
    <lineage>
        <taxon>Eukaryota</taxon>
        <taxon>Metazoa</taxon>
        <taxon>Spiralia</taxon>
        <taxon>Lophotrochozoa</taxon>
        <taxon>Mollusca</taxon>
        <taxon>Bivalvia</taxon>
        <taxon>Autobranchia</taxon>
        <taxon>Heteroconchia</taxon>
        <taxon>Euheterodonta</taxon>
        <taxon>Imparidentia</taxon>
        <taxon>Neoheterodontei</taxon>
        <taxon>Myida</taxon>
        <taxon>Dreissenoidea</taxon>
        <taxon>Dreissenidae</taxon>
        <taxon>Dreissena</taxon>
    </lineage>
</organism>
<protein>
    <submittedName>
        <fullName evidence="1">Uncharacterized protein</fullName>
    </submittedName>
</protein>
<dbReference type="AlphaFoldDB" id="A0A9D4QWT7"/>
<dbReference type="EMBL" id="JAIWYP010000003">
    <property type="protein sequence ID" value="KAH3845085.1"/>
    <property type="molecule type" value="Genomic_DNA"/>
</dbReference>
<evidence type="ECO:0000313" key="2">
    <source>
        <dbReference type="Proteomes" id="UP000828390"/>
    </source>
</evidence>
<reference evidence="1" key="1">
    <citation type="journal article" date="2019" name="bioRxiv">
        <title>The Genome of the Zebra Mussel, Dreissena polymorpha: A Resource for Invasive Species Research.</title>
        <authorList>
            <person name="McCartney M.A."/>
            <person name="Auch B."/>
            <person name="Kono T."/>
            <person name="Mallez S."/>
            <person name="Zhang Y."/>
            <person name="Obille A."/>
            <person name="Becker A."/>
            <person name="Abrahante J.E."/>
            <person name="Garbe J."/>
            <person name="Badalamenti J.P."/>
            <person name="Herman A."/>
            <person name="Mangelson H."/>
            <person name="Liachko I."/>
            <person name="Sullivan S."/>
            <person name="Sone E.D."/>
            <person name="Koren S."/>
            <person name="Silverstein K.A.T."/>
            <person name="Beckman K.B."/>
            <person name="Gohl D.M."/>
        </authorList>
    </citation>
    <scope>NUCLEOTIDE SEQUENCE</scope>
    <source>
        <strain evidence="1">Duluth1</strain>
        <tissue evidence="1">Whole animal</tissue>
    </source>
</reference>
<comment type="caution">
    <text evidence="1">The sequence shown here is derived from an EMBL/GenBank/DDBJ whole genome shotgun (WGS) entry which is preliminary data.</text>
</comment>
<keyword evidence="2" id="KW-1185">Reference proteome</keyword>
<reference evidence="1" key="2">
    <citation type="submission" date="2020-11" db="EMBL/GenBank/DDBJ databases">
        <authorList>
            <person name="McCartney M.A."/>
            <person name="Auch B."/>
            <person name="Kono T."/>
            <person name="Mallez S."/>
            <person name="Becker A."/>
            <person name="Gohl D.M."/>
            <person name="Silverstein K.A.T."/>
            <person name="Koren S."/>
            <person name="Bechman K.B."/>
            <person name="Herman A."/>
            <person name="Abrahante J.E."/>
            <person name="Garbe J."/>
        </authorList>
    </citation>
    <scope>NUCLEOTIDE SEQUENCE</scope>
    <source>
        <strain evidence="1">Duluth1</strain>
        <tissue evidence="1">Whole animal</tissue>
    </source>
</reference>
<evidence type="ECO:0000313" key="1">
    <source>
        <dbReference type="EMBL" id="KAH3845085.1"/>
    </source>
</evidence>